<reference evidence="3 4" key="1">
    <citation type="submission" date="2016-03" db="EMBL/GenBank/DDBJ databases">
        <authorList>
            <person name="Ploux O."/>
        </authorList>
    </citation>
    <scope>NUCLEOTIDE SEQUENCE [LARGE SCALE GENOMIC DNA]</scope>
    <source>
        <strain evidence="3 4">URUG2</strain>
    </source>
</reference>
<dbReference type="SMART" id="SM00886">
    <property type="entry name" value="Dabb"/>
    <property type="match status" value="1"/>
</dbReference>
<dbReference type="RefSeq" id="XP_023623605.1">
    <property type="nucleotide sequence ID" value="XM_023767837.1"/>
</dbReference>
<evidence type="ECO:0000256" key="1">
    <source>
        <dbReference type="ARBA" id="ARBA00011738"/>
    </source>
</evidence>
<dbReference type="GeneID" id="35597762"/>
<dbReference type="InterPro" id="IPR013097">
    <property type="entry name" value="Dabb"/>
</dbReference>
<name>A0A2D3UMN1_9PEZI</name>
<dbReference type="OrthoDB" id="1601230at2759"/>
<organism evidence="3 4">
    <name type="scientific">Ramularia collo-cygni</name>
    <dbReference type="NCBI Taxonomy" id="112498"/>
    <lineage>
        <taxon>Eukaryota</taxon>
        <taxon>Fungi</taxon>
        <taxon>Dikarya</taxon>
        <taxon>Ascomycota</taxon>
        <taxon>Pezizomycotina</taxon>
        <taxon>Dothideomycetes</taxon>
        <taxon>Dothideomycetidae</taxon>
        <taxon>Mycosphaerellales</taxon>
        <taxon>Mycosphaerellaceae</taxon>
        <taxon>Ramularia</taxon>
    </lineage>
</organism>
<evidence type="ECO:0000259" key="2">
    <source>
        <dbReference type="PROSITE" id="PS51502"/>
    </source>
</evidence>
<dbReference type="PANTHER" id="PTHR33178:SF10">
    <property type="entry name" value="STRESS-RESPONSE A_B BARREL DOMAIN-CONTAINING PROTEIN"/>
    <property type="match status" value="1"/>
</dbReference>
<dbReference type="InterPro" id="IPR011008">
    <property type="entry name" value="Dimeric_a/b-barrel"/>
</dbReference>
<dbReference type="PANTHER" id="PTHR33178">
    <property type="match status" value="1"/>
</dbReference>
<evidence type="ECO:0000313" key="4">
    <source>
        <dbReference type="Proteomes" id="UP000225277"/>
    </source>
</evidence>
<dbReference type="EMBL" id="FJUY01000003">
    <property type="protein sequence ID" value="CZT16712.1"/>
    <property type="molecule type" value="Genomic_DNA"/>
</dbReference>
<dbReference type="InterPro" id="IPR044662">
    <property type="entry name" value="HS1/DABB1-like"/>
</dbReference>
<feature type="domain" description="Stress-response A/B barrel" evidence="2">
    <location>
        <begin position="3"/>
        <end position="105"/>
    </location>
</feature>
<protein>
    <recommendedName>
        <fullName evidence="2">Stress-response A/B barrel domain-containing protein</fullName>
    </recommendedName>
</protein>
<dbReference type="Gene3D" id="3.30.70.100">
    <property type="match status" value="1"/>
</dbReference>
<dbReference type="STRING" id="112498.A0A2D3UMN1"/>
<dbReference type="PROSITE" id="PS51502">
    <property type="entry name" value="S_R_A_B_BARREL"/>
    <property type="match status" value="1"/>
</dbReference>
<gene>
    <name evidence="3" type="ORF">RCC_02547</name>
</gene>
<comment type="subunit">
    <text evidence="1">Homodimer.</text>
</comment>
<dbReference type="Proteomes" id="UP000225277">
    <property type="component" value="Unassembled WGS sequence"/>
</dbReference>
<keyword evidence="4" id="KW-1185">Reference proteome</keyword>
<dbReference type="AlphaFoldDB" id="A0A2D3UMN1"/>
<proteinExistence type="predicted"/>
<dbReference type="Pfam" id="PF07876">
    <property type="entry name" value="Dabb"/>
    <property type="match status" value="1"/>
</dbReference>
<dbReference type="SUPFAM" id="SSF54909">
    <property type="entry name" value="Dimeric alpha+beta barrel"/>
    <property type="match status" value="1"/>
</dbReference>
<accession>A0A2D3UMN1</accession>
<sequence>MSILHIVMFQFKPSISTTQIHNICTNMLSLSQKCLHPESQQPYVKSYGGGKDTSPEGLQGGLTHAFISEFQSEEDRTYYLQRDPAHLAFVASLDGVVEQVRVMDFESGKF</sequence>
<evidence type="ECO:0000313" key="3">
    <source>
        <dbReference type="EMBL" id="CZT16712.1"/>
    </source>
</evidence>